<organism evidence="6 7">
    <name type="scientific">Plastoroseomonas hellenica</name>
    <dbReference type="NCBI Taxonomy" id="2687306"/>
    <lineage>
        <taxon>Bacteria</taxon>
        <taxon>Pseudomonadati</taxon>
        <taxon>Pseudomonadota</taxon>
        <taxon>Alphaproteobacteria</taxon>
        <taxon>Acetobacterales</taxon>
        <taxon>Acetobacteraceae</taxon>
        <taxon>Plastoroseomonas</taxon>
    </lineage>
</organism>
<comment type="similarity">
    <text evidence="2">Belongs to the DadA oxidoreductase family.</text>
</comment>
<reference evidence="7" key="1">
    <citation type="journal article" date="2021" name="Syst. Appl. Microbiol.">
        <title>Roseomonas hellenica sp. nov., isolated from roots of wild-growing Alkanna tinctoria.</title>
        <authorList>
            <person name="Rat A."/>
            <person name="Naranjo H.D."/>
            <person name="Lebbe L."/>
            <person name="Cnockaert M."/>
            <person name="Krigas N."/>
            <person name="Grigoriadou K."/>
            <person name="Maloupa E."/>
            <person name="Willems A."/>
        </authorList>
    </citation>
    <scope>NUCLEOTIDE SEQUENCE [LARGE SCALE GENOMIC DNA]</scope>
    <source>
        <strain evidence="7">LMG 31523</strain>
    </source>
</reference>
<dbReference type="Gene3D" id="3.50.50.60">
    <property type="entry name" value="FAD/NAD(P)-binding domain"/>
    <property type="match status" value="1"/>
</dbReference>
<dbReference type="SUPFAM" id="SSF51905">
    <property type="entry name" value="FAD/NAD(P)-binding domain"/>
    <property type="match status" value="1"/>
</dbReference>
<comment type="caution">
    <text evidence="6">The sequence shown here is derived from an EMBL/GenBank/DDBJ whole genome shotgun (WGS) entry which is preliminary data.</text>
</comment>
<evidence type="ECO:0000259" key="5">
    <source>
        <dbReference type="Pfam" id="PF01266"/>
    </source>
</evidence>
<evidence type="ECO:0000313" key="7">
    <source>
        <dbReference type="Proteomes" id="UP001196870"/>
    </source>
</evidence>
<proteinExistence type="inferred from homology"/>
<comment type="cofactor">
    <cofactor evidence="1">
        <name>FAD</name>
        <dbReference type="ChEBI" id="CHEBI:57692"/>
    </cofactor>
</comment>
<evidence type="ECO:0000256" key="2">
    <source>
        <dbReference type="ARBA" id="ARBA00009410"/>
    </source>
</evidence>
<accession>A0ABS5EZI7</accession>
<evidence type="ECO:0000256" key="1">
    <source>
        <dbReference type="ARBA" id="ARBA00001974"/>
    </source>
</evidence>
<dbReference type="Gene3D" id="3.30.9.10">
    <property type="entry name" value="D-Amino Acid Oxidase, subunit A, domain 2"/>
    <property type="match status" value="1"/>
</dbReference>
<dbReference type="InterPro" id="IPR006076">
    <property type="entry name" value="FAD-dep_OxRdtase"/>
</dbReference>
<gene>
    <name evidence="6" type="ORF">GXW71_15290</name>
</gene>
<evidence type="ECO:0000256" key="4">
    <source>
        <dbReference type="ARBA" id="ARBA00023002"/>
    </source>
</evidence>
<dbReference type="EMBL" id="JAAGBB010000017">
    <property type="protein sequence ID" value="MBR0665721.1"/>
    <property type="molecule type" value="Genomic_DNA"/>
</dbReference>
<sequence length="368" mass="37716">MRVVVIGGGILGACTAYHLMRAGAEVILLDRAHEGRATSAGAGIVSPWTTRYEGPALYTMLLGGAEAYPALVAALAEDGETDLGYRRVGTLCAPEDPAILDDLEPMVRARAAASPAAGAVTRLTPAEAGALFPALAGDRAALHVEGGARLDGRRLSAALHRAIARRGGTLKAGTAALLVEGSRLRGVTLDGERIEANAVVLAAGAWAPALLAPLGLRLAIAPQRGQILHLRLDGQDTAAWPVLYPMTSHYLLTFEDGRVVVGATRETGSGFDYRVTAGGLREVLEAGLAIAPGLAAATHVETRVGFRPMSPDGRPLLGTVPGLAGLVIANGLGPSGLTISPFAGRIAAALALGETPELDLAPYDPLRG</sequence>
<dbReference type="RefSeq" id="WP_211853391.1">
    <property type="nucleotide sequence ID" value="NZ_JAAGBB010000017.1"/>
</dbReference>
<dbReference type="Pfam" id="PF01266">
    <property type="entry name" value="DAO"/>
    <property type="match status" value="1"/>
</dbReference>
<dbReference type="SUPFAM" id="SSF54373">
    <property type="entry name" value="FAD-linked reductases, C-terminal domain"/>
    <property type="match status" value="1"/>
</dbReference>
<dbReference type="PANTHER" id="PTHR13847">
    <property type="entry name" value="SARCOSINE DEHYDROGENASE-RELATED"/>
    <property type="match status" value="1"/>
</dbReference>
<feature type="domain" description="FAD dependent oxidoreductase" evidence="5">
    <location>
        <begin position="2"/>
        <end position="350"/>
    </location>
</feature>
<dbReference type="PANTHER" id="PTHR13847:SF286">
    <property type="entry name" value="D-AMINO ACID DEHYDROGENASE"/>
    <property type="match status" value="1"/>
</dbReference>
<keyword evidence="4" id="KW-0560">Oxidoreductase</keyword>
<name>A0ABS5EZI7_9PROT</name>
<keyword evidence="7" id="KW-1185">Reference proteome</keyword>
<keyword evidence="3" id="KW-0285">Flavoprotein</keyword>
<evidence type="ECO:0000256" key="3">
    <source>
        <dbReference type="ARBA" id="ARBA00022630"/>
    </source>
</evidence>
<evidence type="ECO:0000313" key="6">
    <source>
        <dbReference type="EMBL" id="MBR0665721.1"/>
    </source>
</evidence>
<protein>
    <submittedName>
        <fullName evidence="6">FAD-dependent oxidoreductase</fullName>
    </submittedName>
</protein>
<dbReference type="InterPro" id="IPR036188">
    <property type="entry name" value="FAD/NAD-bd_sf"/>
</dbReference>
<dbReference type="Proteomes" id="UP001196870">
    <property type="component" value="Unassembled WGS sequence"/>
</dbReference>